<dbReference type="AlphaFoldDB" id="A0AAE3SHQ7"/>
<protein>
    <submittedName>
        <fullName evidence="1">Uncharacterized protein</fullName>
    </submittedName>
</protein>
<dbReference type="Proteomes" id="UP001209229">
    <property type="component" value="Unassembled WGS sequence"/>
</dbReference>
<organism evidence="1 2">
    <name type="scientific">Plebeiibacterium sediminum</name>
    <dbReference type="NCBI Taxonomy" id="2992112"/>
    <lineage>
        <taxon>Bacteria</taxon>
        <taxon>Pseudomonadati</taxon>
        <taxon>Bacteroidota</taxon>
        <taxon>Bacteroidia</taxon>
        <taxon>Marinilabiliales</taxon>
        <taxon>Marinilabiliaceae</taxon>
        <taxon>Plebeiibacterium</taxon>
    </lineage>
</organism>
<reference evidence="1" key="1">
    <citation type="submission" date="2022-10" db="EMBL/GenBank/DDBJ databases">
        <authorList>
            <person name="Yu W.X."/>
        </authorList>
    </citation>
    <scope>NUCLEOTIDE SEQUENCE</scope>
    <source>
        <strain evidence="1">AAT</strain>
    </source>
</reference>
<gene>
    <name evidence="1" type="ORF">OM075_17880</name>
</gene>
<keyword evidence="2" id="KW-1185">Reference proteome</keyword>
<dbReference type="RefSeq" id="WP_301191904.1">
    <property type="nucleotide sequence ID" value="NZ_JAPDPJ010000051.1"/>
</dbReference>
<evidence type="ECO:0000313" key="2">
    <source>
        <dbReference type="Proteomes" id="UP001209229"/>
    </source>
</evidence>
<evidence type="ECO:0000313" key="1">
    <source>
        <dbReference type="EMBL" id="MCW3788343.1"/>
    </source>
</evidence>
<proteinExistence type="predicted"/>
<name>A0AAE3SHQ7_9BACT</name>
<accession>A0AAE3SHQ7</accession>
<dbReference type="EMBL" id="JAPDPJ010000051">
    <property type="protein sequence ID" value="MCW3788343.1"/>
    <property type="molecule type" value="Genomic_DNA"/>
</dbReference>
<comment type="caution">
    <text evidence="1">The sequence shown here is derived from an EMBL/GenBank/DDBJ whole genome shotgun (WGS) entry which is preliminary data.</text>
</comment>
<sequence>MLEPEDIAHYAYYKQFDNIIVTMDDYLDFINHVPKRLKAGMIREGFEIAKMMNNSFKTFVLEREGYNKKLFVKEFYNLPLREQKSFVCWGRKNR</sequence>